<comment type="caution">
    <text evidence="1">The sequence shown here is derived from an EMBL/GenBank/DDBJ whole genome shotgun (WGS) entry which is preliminary data.</text>
</comment>
<organism evidence="1 2">
    <name type="scientific">Blautia hominis</name>
    <dbReference type="NCBI Taxonomy" id="2025493"/>
    <lineage>
        <taxon>Bacteria</taxon>
        <taxon>Bacillati</taxon>
        <taxon>Bacillota</taxon>
        <taxon>Clostridia</taxon>
        <taxon>Lachnospirales</taxon>
        <taxon>Lachnospiraceae</taxon>
        <taxon>Blautia</taxon>
    </lineage>
</organism>
<sequence length="44" mass="5080">MNKIPLPDNGDVTGRGILFCDKKFMVKHDRNYGTIILLLYKDII</sequence>
<accession>A0ABQ0BGU3</accession>
<dbReference type="EMBL" id="BAABYW010000001">
    <property type="protein sequence ID" value="GAA6410684.1"/>
    <property type="molecule type" value="Genomic_DNA"/>
</dbReference>
<name>A0ABQ0BGU3_9FIRM</name>
<dbReference type="Proteomes" id="UP001600943">
    <property type="component" value="Unassembled WGS sequence"/>
</dbReference>
<reference evidence="1 2" key="1">
    <citation type="submission" date="2024-04" db="EMBL/GenBank/DDBJ databases">
        <title>Defined microbial consortia suppress multidrug-resistant proinflammatory Enterobacteriaceae via ecological control.</title>
        <authorList>
            <person name="Furuichi M."/>
            <person name="Kawaguchi T."/>
            <person name="Pust M."/>
            <person name="Yasuma K."/>
            <person name="Plichta D."/>
            <person name="Hasegawa N."/>
            <person name="Ohya T."/>
            <person name="Bhattarai S."/>
            <person name="Sasajima S."/>
            <person name="Aoto Y."/>
            <person name="Tuganbaev T."/>
            <person name="Yaginuma M."/>
            <person name="Ueda M."/>
            <person name="Okahashi N."/>
            <person name="Amafuji K."/>
            <person name="Kiridooshi Y."/>
            <person name="Sugita K."/>
            <person name="Strazar M."/>
            <person name="Skelly A."/>
            <person name="Suda W."/>
            <person name="Hattori M."/>
            <person name="Nakamoto N."/>
            <person name="Caballero S."/>
            <person name="Norman J."/>
            <person name="Olle B."/>
            <person name="Tanoue T."/>
            <person name="Arita M."/>
            <person name="Bucci V."/>
            <person name="Atarashi K."/>
            <person name="Xavier R."/>
            <person name="Honda K."/>
        </authorList>
    </citation>
    <scope>NUCLEOTIDE SEQUENCE [LARGE SCALE GENOMIC DNA]</scope>
    <source>
        <strain evidence="2">k04-0078-D8-1</strain>
    </source>
</reference>
<evidence type="ECO:0000313" key="1">
    <source>
        <dbReference type="EMBL" id="GAA6410684.1"/>
    </source>
</evidence>
<proteinExistence type="predicted"/>
<gene>
    <name evidence="1" type="ORF">K040078D81_48010</name>
</gene>
<evidence type="ECO:0000313" key="2">
    <source>
        <dbReference type="Proteomes" id="UP001600943"/>
    </source>
</evidence>
<keyword evidence="2" id="KW-1185">Reference proteome</keyword>
<protein>
    <submittedName>
        <fullName evidence="1">Uncharacterized protein</fullName>
    </submittedName>
</protein>